<evidence type="ECO:0000313" key="2">
    <source>
        <dbReference type="Proteomes" id="UP000199040"/>
    </source>
</evidence>
<protein>
    <submittedName>
        <fullName evidence="1">Glutaredoxin-like domain</fullName>
    </submittedName>
</protein>
<dbReference type="InterPro" id="IPR008554">
    <property type="entry name" value="Glutaredoxin-like"/>
</dbReference>
<dbReference type="STRING" id="442341.SAMN04487959_103152"/>
<reference evidence="1 2" key="1">
    <citation type="submission" date="2016-10" db="EMBL/GenBank/DDBJ databases">
        <authorList>
            <person name="de Groot N.N."/>
        </authorList>
    </citation>
    <scope>NUCLEOTIDE SEQUENCE [LARGE SCALE GENOMIC DNA]</scope>
    <source>
        <strain evidence="1 2">CGMCC 1.6848</strain>
    </source>
</reference>
<dbReference type="InterPro" id="IPR036249">
    <property type="entry name" value="Thioredoxin-like_sf"/>
</dbReference>
<keyword evidence="2" id="KW-1185">Reference proteome</keyword>
<gene>
    <name evidence="1" type="ORF">SAMN04487959_103152</name>
</gene>
<name>A0A1I2ZIU5_9GAMM</name>
<dbReference type="Pfam" id="PF05768">
    <property type="entry name" value="Glrx-like"/>
    <property type="match status" value="1"/>
</dbReference>
<dbReference type="RefSeq" id="WP_092844045.1">
    <property type="nucleotide sequence ID" value="NZ_FOPY01000003.1"/>
</dbReference>
<sequence length="109" mass="12051">MSQLTLYTTLGCHLCEILEAELARLGHASIQLERVEIAESEILLARYGTRIPVLADEGGNELERGFERDRLAAWLEARGLCAEGKSESGADQGPSRISMRLVKGRRVLK</sequence>
<dbReference type="SUPFAM" id="SSF52833">
    <property type="entry name" value="Thioredoxin-like"/>
    <property type="match status" value="1"/>
</dbReference>
<organism evidence="1 2">
    <name type="scientific">Modicisalibacter xianhensis</name>
    <dbReference type="NCBI Taxonomy" id="442341"/>
    <lineage>
        <taxon>Bacteria</taxon>
        <taxon>Pseudomonadati</taxon>
        <taxon>Pseudomonadota</taxon>
        <taxon>Gammaproteobacteria</taxon>
        <taxon>Oceanospirillales</taxon>
        <taxon>Halomonadaceae</taxon>
        <taxon>Modicisalibacter</taxon>
    </lineage>
</organism>
<accession>A0A1I2ZIU5</accession>
<dbReference type="EMBL" id="FOPY01000003">
    <property type="protein sequence ID" value="SFH37748.1"/>
    <property type="molecule type" value="Genomic_DNA"/>
</dbReference>
<dbReference type="Proteomes" id="UP000199040">
    <property type="component" value="Unassembled WGS sequence"/>
</dbReference>
<evidence type="ECO:0000313" key="1">
    <source>
        <dbReference type="EMBL" id="SFH37748.1"/>
    </source>
</evidence>
<proteinExistence type="predicted"/>
<dbReference type="Gene3D" id="3.40.30.10">
    <property type="entry name" value="Glutaredoxin"/>
    <property type="match status" value="1"/>
</dbReference>
<dbReference type="AlphaFoldDB" id="A0A1I2ZIU5"/>